<evidence type="ECO:0000256" key="1">
    <source>
        <dbReference type="ARBA" id="ARBA00022737"/>
    </source>
</evidence>
<dbReference type="SUPFAM" id="SSF48403">
    <property type="entry name" value="Ankyrin repeat"/>
    <property type="match status" value="1"/>
</dbReference>
<organism evidence="5 6">
    <name type="scientific">Euplotes crassus</name>
    <dbReference type="NCBI Taxonomy" id="5936"/>
    <lineage>
        <taxon>Eukaryota</taxon>
        <taxon>Sar</taxon>
        <taxon>Alveolata</taxon>
        <taxon>Ciliophora</taxon>
        <taxon>Intramacronucleata</taxon>
        <taxon>Spirotrichea</taxon>
        <taxon>Hypotrichia</taxon>
        <taxon>Euplotida</taxon>
        <taxon>Euplotidae</taxon>
        <taxon>Moneuplotes</taxon>
    </lineage>
</organism>
<feature type="compositionally biased region" description="Basic and acidic residues" evidence="4">
    <location>
        <begin position="561"/>
        <end position="577"/>
    </location>
</feature>
<feature type="region of interest" description="Disordered" evidence="4">
    <location>
        <begin position="1"/>
        <end position="41"/>
    </location>
</feature>
<evidence type="ECO:0000256" key="3">
    <source>
        <dbReference type="PROSITE-ProRule" id="PRU00023"/>
    </source>
</evidence>
<dbReference type="GO" id="GO:0051059">
    <property type="term" value="F:NF-kappaB binding"/>
    <property type="evidence" value="ECO:0007669"/>
    <property type="project" value="TreeGrafter"/>
</dbReference>
<keyword evidence="6" id="KW-1185">Reference proteome</keyword>
<dbReference type="GO" id="GO:0071356">
    <property type="term" value="P:cellular response to tumor necrosis factor"/>
    <property type="evidence" value="ECO:0007669"/>
    <property type="project" value="TreeGrafter"/>
</dbReference>
<protein>
    <submittedName>
        <fullName evidence="5">Uncharacterized protein</fullName>
    </submittedName>
</protein>
<evidence type="ECO:0000256" key="2">
    <source>
        <dbReference type="ARBA" id="ARBA00023043"/>
    </source>
</evidence>
<keyword evidence="2 3" id="KW-0040">ANK repeat</keyword>
<feature type="repeat" description="ANK" evidence="3">
    <location>
        <begin position="257"/>
        <end position="289"/>
    </location>
</feature>
<accession>A0AAD1XHR7</accession>
<dbReference type="Proteomes" id="UP001295684">
    <property type="component" value="Unassembled WGS sequence"/>
</dbReference>
<comment type="caution">
    <text evidence="5">The sequence shown here is derived from an EMBL/GenBank/DDBJ whole genome shotgun (WGS) entry which is preliminary data.</text>
</comment>
<sequence length="1180" mass="135406">MKKKLHRGLRPVDCRKFPKSSQVSRKNSLNQESTELPVGSHECKNQDISADNMRNSVGVPALGSKTLGSKPKTSETKRDFTHKNLSCKSNLLQKASKDTFSSHNEIPRLNFADTSTKNPENFFSKSKTEFGSTKNLQKYLNPQNFELTAHQKKWDVKTTSKGCIYYQQKGHSKCQWEIPRVYDATSRKYKPIFNKHWKKGKDPHTGKKLWRNINTDVTQTVDPFGKTYIFEAAVKGNLAFLELYCQYGGNINLFDKQKRTPLHHACANGNLSFIKSLISLGAHINKRDNTKMTPIFHAVKYHYKECLKVLIEAGADLKVAKANGDTLIHEAATYDSADCLIELAQHNLPLNGKNNIQKTPLSLAKGKKSKNAYKALMELQNTTKSTNSFLGKKHLKKASEKFRPLNLKSSFKKSKPSAFSKKKVRIALEQLAGVYKDQKKEDISEDLKSGVLERLNKLATLRTHLSSSSEINDFAQYASKALKDDKIDQDSLVMQILEYEKEEIKKVEKLLHLAHQEDQEESKDPQEESKEVLQKNDKIGNLDLLNKDLLEIEDKETLLPKDKCTESKETTEIKQNDDQDAQPPQGHDLDEATIEENKDLNTEEINNLADDPTLKPHLCEEIKDVHNDSLISKEKTSEPTDILKAKVEIEENLVQESERKGEIKELSSVSKDIPDESDIEDDLDFSSHNRSFEKHPLEESHDSETTEEEVGLEIVERKESKKIRNKSTEPIGRSHIYIDANSYARQGAQKCTKFYQTLSQFLSQKYQNFQQFLTTQPQRTPKTPISSLSSHKLPQRPISTLIASKISTLKHKSLQLNPPWPQTCTQEPADFPVPSQAETKDFTEGFLNYEEIVDQVKDFDRFLYGENREFRWDERAQRRVKRMIRGGRGKEEKKGEKKGDGFKKVLEVVYGSSDGSFEEPDPQEIQESIAEFEKQTLVAQSEDLVKKMQQTVENARICLSKGDYSNLIFDSMNLVKKEQTVPEESVEARIEKDLNVLINEDFLEPPSPNRVEHEESKNVRETLEDELNELYANRDEDIFELNSEEFGVHKPNSISHNHSFEPETEDKIQRKTFGIYEDEEYLHQYSSKTLIFPFKKVFQKEVHRNSDNSLRKQSVEKEVCESQQRIADASFTKRPSSADICNSSSQPRRMKAIDLNQKLEPIKKHEAKLRKYSADDFIKE</sequence>
<feature type="compositionally biased region" description="Basic and acidic residues" evidence="4">
    <location>
        <begin position="656"/>
        <end position="665"/>
    </location>
</feature>
<feature type="region of interest" description="Disordered" evidence="4">
    <location>
        <begin position="656"/>
        <end position="712"/>
    </location>
</feature>
<dbReference type="InterPro" id="IPR002110">
    <property type="entry name" value="Ankyrin_rpt"/>
</dbReference>
<reference evidence="5" key="1">
    <citation type="submission" date="2023-07" db="EMBL/GenBank/DDBJ databases">
        <authorList>
            <consortium name="AG Swart"/>
            <person name="Singh M."/>
            <person name="Singh A."/>
            <person name="Seah K."/>
            <person name="Emmerich C."/>
        </authorList>
    </citation>
    <scope>NUCLEOTIDE SEQUENCE</scope>
    <source>
        <strain evidence="5">DP1</strain>
    </source>
</reference>
<dbReference type="PANTHER" id="PTHR46680">
    <property type="entry name" value="NF-KAPPA-B INHIBITOR ALPHA"/>
    <property type="match status" value="1"/>
</dbReference>
<dbReference type="EMBL" id="CAMPGE010014233">
    <property type="protein sequence ID" value="CAI2372915.1"/>
    <property type="molecule type" value="Genomic_DNA"/>
</dbReference>
<dbReference type="PROSITE" id="PS50088">
    <property type="entry name" value="ANK_REPEAT"/>
    <property type="match status" value="2"/>
</dbReference>
<feature type="compositionally biased region" description="Basic and acidic residues" evidence="4">
    <location>
        <begin position="685"/>
        <end position="704"/>
    </location>
</feature>
<gene>
    <name evidence="5" type="ORF">ECRASSUSDP1_LOCUS14252</name>
</gene>
<feature type="compositionally biased region" description="Acidic residues" evidence="4">
    <location>
        <begin position="675"/>
        <end position="684"/>
    </location>
</feature>
<feature type="repeat" description="ANK" evidence="3">
    <location>
        <begin position="290"/>
        <end position="322"/>
    </location>
</feature>
<proteinExistence type="predicted"/>
<dbReference type="Gene3D" id="1.25.40.20">
    <property type="entry name" value="Ankyrin repeat-containing domain"/>
    <property type="match status" value="1"/>
</dbReference>
<evidence type="ECO:0000313" key="5">
    <source>
        <dbReference type="EMBL" id="CAI2372915.1"/>
    </source>
</evidence>
<evidence type="ECO:0000313" key="6">
    <source>
        <dbReference type="Proteomes" id="UP001295684"/>
    </source>
</evidence>
<dbReference type="SMART" id="SM00248">
    <property type="entry name" value="ANK"/>
    <property type="match status" value="4"/>
</dbReference>
<dbReference type="AlphaFoldDB" id="A0AAD1XHR7"/>
<feature type="region of interest" description="Disordered" evidence="4">
    <location>
        <begin position="561"/>
        <end position="595"/>
    </location>
</feature>
<dbReference type="PROSITE" id="PS50297">
    <property type="entry name" value="ANK_REP_REGION"/>
    <property type="match status" value="1"/>
</dbReference>
<evidence type="ECO:0000256" key="4">
    <source>
        <dbReference type="SAM" id="MobiDB-lite"/>
    </source>
</evidence>
<dbReference type="GO" id="GO:0005829">
    <property type="term" value="C:cytosol"/>
    <property type="evidence" value="ECO:0007669"/>
    <property type="project" value="TreeGrafter"/>
</dbReference>
<dbReference type="InterPro" id="IPR036770">
    <property type="entry name" value="Ankyrin_rpt-contain_sf"/>
</dbReference>
<dbReference type="Pfam" id="PF12796">
    <property type="entry name" value="Ank_2"/>
    <property type="match status" value="1"/>
</dbReference>
<keyword evidence="1" id="KW-0677">Repeat</keyword>
<feature type="region of interest" description="Disordered" evidence="4">
    <location>
        <begin position="54"/>
        <end position="78"/>
    </location>
</feature>
<name>A0AAD1XHR7_EUPCR</name>
<feature type="region of interest" description="Disordered" evidence="4">
    <location>
        <begin position="516"/>
        <end position="535"/>
    </location>
</feature>
<dbReference type="InterPro" id="IPR051070">
    <property type="entry name" value="NF-kappa-B_inhibitor"/>
</dbReference>
<feature type="compositionally biased region" description="Polar residues" evidence="4">
    <location>
        <begin position="19"/>
        <end position="34"/>
    </location>
</feature>
<dbReference type="PANTHER" id="PTHR46680:SF3">
    <property type="entry name" value="NF-KAPPA-B INHIBITOR CACTUS"/>
    <property type="match status" value="1"/>
</dbReference>